<reference evidence="2" key="1">
    <citation type="journal article" date="2019" name="Int. J. Syst. Evol. Microbiol.">
        <title>The Global Catalogue of Microorganisms (GCM) 10K type strain sequencing project: providing services to taxonomists for standard genome sequencing and annotation.</title>
        <authorList>
            <consortium name="The Broad Institute Genomics Platform"/>
            <consortium name="The Broad Institute Genome Sequencing Center for Infectious Disease"/>
            <person name="Wu L."/>
            <person name="Ma J."/>
        </authorList>
    </citation>
    <scope>NUCLEOTIDE SEQUENCE [LARGE SCALE GENOMIC DNA]</scope>
    <source>
        <strain evidence="2">KCTC 12848</strain>
    </source>
</reference>
<gene>
    <name evidence="1" type="ORF">ACFPFM_06660</name>
</gene>
<comment type="caution">
    <text evidence="1">The sequence shown here is derived from an EMBL/GenBank/DDBJ whole genome shotgun (WGS) entry which is preliminary data.</text>
</comment>
<evidence type="ECO:0000313" key="1">
    <source>
        <dbReference type="EMBL" id="MFC5053439.1"/>
    </source>
</evidence>
<evidence type="ECO:0000313" key="2">
    <source>
        <dbReference type="Proteomes" id="UP001595833"/>
    </source>
</evidence>
<name>A0ABV9XVG4_9PSEU</name>
<dbReference type="InterPro" id="IPR045428">
    <property type="entry name" value="EACC1"/>
</dbReference>
<dbReference type="Proteomes" id="UP001595833">
    <property type="component" value="Unassembled WGS sequence"/>
</dbReference>
<dbReference type="RefSeq" id="WP_344039382.1">
    <property type="nucleotide sequence ID" value="NZ_BAAAKE010000016.1"/>
</dbReference>
<proteinExistence type="predicted"/>
<dbReference type="EMBL" id="JBHSJB010000006">
    <property type="protein sequence ID" value="MFC5053439.1"/>
    <property type="molecule type" value="Genomic_DNA"/>
</dbReference>
<organism evidence="1 2">
    <name type="scientific">Saccharothrix xinjiangensis</name>
    <dbReference type="NCBI Taxonomy" id="204798"/>
    <lineage>
        <taxon>Bacteria</taxon>
        <taxon>Bacillati</taxon>
        <taxon>Actinomycetota</taxon>
        <taxon>Actinomycetes</taxon>
        <taxon>Pseudonocardiales</taxon>
        <taxon>Pseudonocardiaceae</taxon>
        <taxon>Saccharothrix</taxon>
    </lineage>
</organism>
<dbReference type="Pfam" id="PF19953">
    <property type="entry name" value="EACC1"/>
    <property type="match status" value="1"/>
</dbReference>
<protein>
    <submittedName>
        <fullName evidence="1">Uncharacterized protein</fullName>
    </submittedName>
</protein>
<sequence length="133" mass="14140">MTPVLELELRLVAADGRRSGAVRSRRELQDALLDAGAAKVDEVDVDHPPPGRRAGELEIVGLLVSSTGTLAAVVQVLQGWKRKKAHTAEPDTALTLTIGGVTVNISDVPTPEELNEIRALLERFDGEGEPDGS</sequence>
<keyword evidence="2" id="KW-1185">Reference proteome</keyword>
<accession>A0ABV9XVG4</accession>